<dbReference type="PANTHER" id="PTHR46586">
    <property type="entry name" value="ANKYRIN REPEAT-CONTAINING PROTEIN"/>
    <property type="match status" value="1"/>
</dbReference>
<keyword evidence="3" id="KW-1185">Reference proteome</keyword>
<dbReference type="PANTHER" id="PTHR46586:SF3">
    <property type="entry name" value="ANKYRIN REPEAT-CONTAINING PROTEIN"/>
    <property type="match status" value="1"/>
</dbReference>
<dbReference type="InterPro" id="IPR036770">
    <property type="entry name" value="Ankyrin_rpt-contain_sf"/>
</dbReference>
<gene>
    <name evidence="2" type="ORF">HK105_209311</name>
</gene>
<organism evidence="2 3">
    <name type="scientific">Polyrhizophydium stewartii</name>
    <dbReference type="NCBI Taxonomy" id="2732419"/>
    <lineage>
        <taxon>Eukaryota</taxon>
        <taxon>Fungi</taxon>
        <taxon>Fungi incertae sedis</taxon>
        <taxon>Chytridiomycota</taxon>
        <taxon>Chytridiomycota incertae sedis</taxon>
        <taxon>Chytridiomycetes</taxon>
        <taxon>Rhizophydiales</taxon>
        <taxon>Rhizophydiales incertae sedis</taxon>
        <taxon>Polyrhizophydium</taxon>
    </lineage>
</organism>
<dbReference type="InterPro" id="IPR052050">
    <property type="entry name" value="SecEffector_AnkRepeat"/>
</dbReference>
<sequence>MAATAARFAGCRDLVDMLERLPAELEAAIMRRAGPLTLLMHGRLPQPMSAQTLLLVRCECLAADNVAALPLLRLQPSDEDVYFTFLAHSNEMVDALGEIGAVRATIGELMAGKQKPLRLLELVEQLVDDCPAAGALLLALVQRLFPKWRTNPRHLELTAVAAAAAGDAALFKQLLDAKPISNVDGCLRIACRVGCAPIVRLLLRGTPPPTSVLYNAVCSGNADVLEAVLAAAPAADEQRPVTMLDVLLRAPAELRVPGVMDAVAEAGNLALLAQLHARGFSGTSEIMVLAARSGHLDVVGLLHAHGFPCTIDCLESSVSYHRTNVERFLFEHCNDILFANALKDIHIEFWEAIADEIHTGVDPAACECGLLSRAIKGAGAKLVSLLDRGHTVNDDAARIAGSVGDVKIAQILGPHLSPAQWQFMHDAAQQSKHKQLLAWIESSKPSAGNGRKRPAGSDATASRPARRKDGGRSK</sequence>
<evidence type="ECO:0008006" key="4">
    <source>
        <dbReference type="Google" id="ProtNLM"/>
    </source>
</evidence>
<dbReference type="EMBL" id="JADGIZ020000135">
    <property type="protein sequence ID" value="KAL2911226.1"/>
    <property type="molecule type" value="Genomic_DNA"/>
</dbReference>
<dbReference type="Proteomes" id="UP001527925">
    <property type="component" value="Unassembled WGS sequence"/>
</dbReference>
<evidence type="ECO:0000256" key="1">
    <source>
        <dbReference type="SAM" id="MobiDB-lite"/>
    </source>
</evidence>
<reference evidence="2 3" key="1">
    <citation type="submission" date="2023-09" db="EMBL/GenBank/DDBJ databases">
        <title>Pangenome analysis of Batrachochytrium dendrobatidis and related Chytrids.</title>
        <authorList>
            <person name="Yacoub M.N."/>
            <person name="Stajich J.E."/>
            <person name="James T.Y."/>
        </authorList>
    </citation>
    <scope>NUCLEOTIDE SEQUENCE [LARGE SCALE GENOMIC DNA]</scope>
    <source>
        <strain evidence="2 3">JEL0888</strain>
    </source>
</reference>
<proteinExistence type="predicted"/>
<dbReference type="Gene3D" id="1.25.40.20">
    <property type="entry name" value="Ankyrin repeat-containing domain"/>
    <property type="match status" value="1"/>
</dbReference>
<comment type="caution">
    <text evidence="2">The sequence shown here is derived from an EMBL/GenBank/DDBJ whole genome shotgun (WGS) entry which is preliminary data.</text>
</comment>
<dbReference type="SUPFAM" id="SSF48403">
    <property type="entry name" value="Ankyrin repeat"/>
    <property type="match status" value="1"/>
</dbReference>
<name>A0ABR4MVE7_9FUNG</name>
<evidence type="ECO:0000313" key="3">
    <source>
        <dbReference type="Proteomes" id="UP001527925"/>
    </source>
</evidence>
<evidence type="ECO:0000313" key="2">
    <source>
        <dbReference type="EMBL" id="KAL2911226.1"/>
    </source>
</evidence>
<accession>A0ABR4MVE7</accession>
<protein>
    <recommendedName>
        <fullName evidence="4">Ankyrin repeat protein</fullName>
    </recommendedName>
</protein>
<feature type="region of interest" description="Disordered" evidence="1">
    <location>
        <begin position="440"/>
        <end position="474"/>
    </location>
</feature>